<keyword evidence="1" id="KW-1185">Reference proteome</keyword>
<evidence type="ECO:0000313" key="2">
    <source>
        <dbReference type="WBParaSite" id="nRc.2.0.1.t46291-RA"/>
    </source>
</evidence>
<reference evidence="2" key="1">
    <citation type="submission" date="2022-11" db="UniProtKB">
        <authorList>
            <consortium name="WormBaseParasite"/>
        </authorList>
    </citation>
    <scope>IDENTIFICATION</scope>
</reference>
<name>A0A915L963_ROMCU</name>
<accession>A0A915L963</accession>
<sequence length="91" mass="10820">MWVESLIQKHIRMAVQCMQMSTAAKKSVKCSFVEQLVHQTIACYLFDNSMVQIEKRNTRLLNPCQRTYRFNTKLSTLHVDHIFWLILRQCS</sequence>
<protein>
    <submittedName>
        <fullName evidence="2">Uncharacterized protein</fullName>
    </submittedName>
</protein>
<proteinExistence type="predicted"/>
<organism evidence="1 2">
    <name type="scientific">Romanomermis culicivorax</name>
    <name type="common">Nematode worm</name>
    <dbReference type="NCBI Taxonomy" id="13658"/>
    <lineage>
        <taxon>Eukaryota</taxon>
        <taxon>Metazoa</taxon>
        <taxon>Ecdysozoa</taxon>
        <taxon>Nematoda</taxon>
        <taxon>Enoplea</taxon>
        <taxon>Dorylaimia</taxon>
        <taxon>Mermithida</taxon>
        <taxon>Mermithoidea</taxon>
        <taxon>Mermithidae</taxon>
        <taxon>Romanomermis</taxon>
    </lineage>
</organism>
<dbReference type="Proteomes" id="UP000887565">
    <property type="component" value="Unplaced"/>
</dbReference>
<evidence type="ECO:0000313" key="1">
    <source>
        <dbReference type="Proteomes" id="UP000887565"/>
    </source>
</evidence>
<dbReference type="WBParaSite" id="nRc.2.0.1.t46291-RA">
    <property type="protein sequence ID" value="nRc.2.0.1.t46291-RA"/>
    <property type="gene ID" value="nRc.2.0.1.g46291"/>
</dbReference>
<dbReference type="AlphaFoldDB" id="A0A915L963"/>